<dbReference type="InterPro" id="IPR050176">
    <property type="entry name" value="LTTR"/>
</dbReference>
<dbReference type="EMBL" id="SNZA01000005">
    <property type="protein sequence ID" value="TDR06639.1"/>
    <property type="molecule type" value="Genomic_DNA"/>
</dbReference>
<gene>
    <name evidence="6" type="ORF">C8D85_2825</name>
</gene>
<dbReference type="PANTHER" id="PTHR30579">
    <property type="entry name" value="TRANSCRIPTIONAL REGULATOR"/>
    <property type="match status" value="1"/>
</dbReference>
<dbReference type="GO" id="GO:0003700">
    <property type="term" value="F:DNA-binding transcription factor activity"/>
    <property type="evidence" value="ECO:0007669"/>
    <property type="project" value="InterPro"/>
</dbReference>
<evidence type="ECO:0000313" key="6">
    <source>
        <dbReference type="EMBL" id="TDR06639.1"/>
    </source>
</evidence>
<dbReference type="InterPro" id="IPR036390">
    <property type="entry name" value="WH_DNA-bd_sf"/>
</dbReference>
<dbReference type="RefSeq" id="WP_133563814.1">
    <property type="nucleotide sequence ID" value="NZ_JAJGNH010000010.1"/>
</dbReference>
<evidence type="ECO:0000256" key="2">
    <source>
        <dbReference type="ARBA" id="ARBA00023015"/>
    </source>
</evidence>
<dbReference type="OrthoDB" id="5723059at2"/>
<dbReference type="Gene3D" id="1.10.10.10">
    <property type="entry name" value="Winged helix-like DNA-binding domain superfamily/Winged helix DNA-binding domain"/>
    <property type="match status" value="1"/>
</dbReference>
<dbReference type="Pfam" id="PF03466">
    <property type="entry name" value="LysR_substrate"/>
    <property type="match status" value="1"/>
</dbReference>
<dbReference type="InterPro" id="IPR005119">
    <property type="entry name" value="LysR_subst-bd"/>
</dbReference>
<keyword evidence="3" id="KW-0238">DNA-binding</keyword>
<reference evidence="6 7" key="1">
    <citation type="submission" date="2019-03" db="EMBL/GenBank/DDBJ databases">
        <title>Genomic Encyclopedia of Type Strains, Phase IV (KMG-IV): sequencing the most valuable type-strain genomes for metagenomic binning, comparative biology and taxonomic classification.</title>
        <authorList>
            <person name="Goeker M."/>
        </authorList>
    </citation>
    <scope>NUCLEOTIDE SEQUENCE [LARGE SCALE GENOMIC DNA]</scope>
    <source>
        <strain evidence="6 7">DSM 5604</strain>
    </source>
</reference>
<dbReference type="InterPro" id="IPR000847">
    <property type="entry name" value="LysR_HTH_N"/>
</dbReference>
<protein>
    <submittedName>
        <fullName evidence="6">LysR family transcriptional regulator</fullName>
    </submittedName>
</protein>
<dbReference type="PANTHER" id="PTHR30579:SF7">
    <property type="entry name" value="HTH-TYPE TRANSCRIPTIONAL REGULATOR LRHA-RELATED"/>
    <property type="match status" value="1"/>
</dbReference>
<evidence type="ECO:0000256" key="1">
    <source>
        <dbReference type="ARBA" id="ARBA00009437"/>
    </source>
</evidence>
<evidence type="ECO:0000259" key="5">
    <source>
        <dbReference type="PROSITE" id="PS50931"/>
    </source>
</evidence>
<dbReference type="Pfam" id="PF00126">
    <property type="entry name" value="HTH_1"/>
    <property type="match status" value="1"/>
</dbReference>
<dbReference type="PROSITE" id="PS50931">
    <property type="entry name" value="HTH_LYSR"/>
    <property type="match status" value="1"/>
</dbReference>
<comment type="caution">
    <text evidence="6">The sequence shown here is derived from an EMBL/GenBank/DDBJ whole genome shotgun (WGS) entry which is preliminary data.</text>
</comment>
<keyword evidence="7" id="KW-1185">Reference proteome</keyword>
<evidence type="ECO:0000256" key="4">
    <source>
        <dbReference type="ARBA" id="ARBA00023163"/>
    </source>
</evidence>
<name>A0A4R6X3I2_9GAMM</name>
<dbReference type="GO" id="GO:0003677">
    <property type="term" value="F:DNA binding"/>
    <property type="evidence" value="ECO:0007669"/>
    <property type="project" value="UniProtKB-KW"/>
</dbReference>
<accession>A0A4R6X3I2</accession>
<organism evidence="6 7">
    <name type="scientific">Marinomonas communis</name>
    <dbReference type="NCBI Taxonomy" id="28254"/>
    <lineage>
        <taxon>Bacteria</taxon>
        <taxon>Pseudomonadati</taxon>
        <taxon>Pseudomonadota</taxon>
        <taxon>Gammaproteobacteria</taxon>
        <taxon>Oceanospirillales</taxon>
        <taxon>Oceanospirillaceae</taxon>
        <taxon>Marinomonas</taxon>
    </lineage>
</organism>
<feature type="domain" description="HTH lysR-type" evidence="5">
    <location>
        <begin position="4"/>
        <end position="61"/>
    </location>
</feature>
<keyword evidence="4" id="KW-0804">Transcription</keyword>
<evidence type="ECO:0000256" key="3">
    <source>
        <dbReference type="ARBA" id="ARBA00023125"/>
    </source>
</evidence>
<dbReference type="Gene3D" id="3.40.190.10">
    <property type="entry name" value="Periplasmic binding protein-like II"/>
    <property type="match status" value="2"/>
</dbReference>
<keyword evidence="2" id="KW-0805">Transcription regulation</keyword>
<proteinExistence type="inferred from homology"/>
<dbReference type="SUPFAM" id="SSF53850">
    <property type="entry name" value="Periplasmic binding protein-like II"/>
    <property type="match status" value="1"/>
</dbReference>
<comment type="similarity">
    <text evidence="1">Belongs to the LysR transcriptional regulatory family.</text>
</comment>
<evidence type="ECO:0000313" key="7">
    <source>
        <dbReference type="Proteomes" id="UP000295729"/>
    </source>
</evidence>
<dbReference type="AlphaFoldDB" id="A0A4R6X3I2"/>
<dbReference type="SUPFAM" id="SSF46785">
    <property type="entry name" value="Winged helix' DNA-binding domain"/>
    <property type="match status" value="1"/>
</dbReference>
<sequence length="287" mass="31704">MRDLPIHLLRTFLMVAKTLNLTEASKHLHKAPSTISMQLSRLEELVGSTLMERGQHGVRLTPSGIQLTAHAQQLLNLHDQIVGSFQNMDIDGAVRLGSHDQYASRTLSPLLQEFVLSYPEVELEVFCDHSPDTLLRRLEKGLLDIALVEMMADSEGGVRLRRDALVWVGSRDHNLISQRPLPLAVFNEGCNHRLHATELLKDAGISHRIAFTSQSRAGVLAAVRAGIGIGIIPLHTLEDDLIILHEGLPPLPETEVALYTATNINEATKRLERIILDSPVFNSLGST</sequence>
<dbReference type="InterPro" id="IPR036388">
    <property type="entry name" value="WH-like_DNA-bd_sf"/>
</dbReference>
<dbReference type="Proteomes" id="UP000295729">
    <property type="component" value="Unassembled WGS sequence"/>
</dbReference>